<evidence type="ECO:0000256" key="5">
    <source>
        <dbReference type="ARBA" id="ARBA00023316"/>
    </source>
</evidence>
<sequence>MKKIIFAFFTLFSLSFSNEIILKKELTYNKYTLDNFYKYKNTSREFQWEKIENKISNLEKFQNEYSKIGTLRNFRNSNGNPPKLESFLKSPERDKYGVRREQGIPLYESLDRKPVRYAWDGSLVGILEEKDGFVKIKIESLDGEWWTLKKYVKEISTDPANKLIFIDRKNQNIATLQKENGIWLIRSMNPATTGLDKLPHNFPTPLGTFVVQNKKPRMNYLKLGSSSEIAGFAPYATRFSGGGYIHGIPVELPKTQIIEHSPTLGSTPRSRMCVRNASSHAKYIYEWARPLNTLVIVIE</sequence>
<keyword evidence="5 6" id="KW-0961">Cell wall biogenesis/degradation</keyword>
<reference evidence="9" key="1">
    <citation type="submission" date="2023-07" db="EMBL/GenBank/DDBJ databases">
        <authorList>
            <person name="Colorado M.A."/>
            <person name="Villamil L.M."/>
            <person name="Melo J.F."/>
            <person name="Rodriguez J.A."/>
            <person name="Ruiz R.Y."/>
        </authorList>
    </citation>
    <scope>NUCLEOTIDE SEQUENCE [LARGE SCALE GENOMIC DNA]</scope>
    <source>
        <strain evidence="9">C33</strain>
    </source>
</reference>
<evidence type="ECO:0000256" key="2">
    <source>
        <dbReference type="ARBA" id="ARBA00022679"/>
    </source>
</evidence>
<feature type="domain" description="L,D-TPase catalytic" evidence="7">
    <location>
        <begin position="162"/>
        <end position="298"/>
    </location>
</feature>
<feature type="active site" description="Proton donor/acceptor" evidence="6">
    <location>
        <position position="246"/>
    </location>
</feature>
<keyword evidence="4 6" id="KW-0573">Peptidoglycan synthesis</keyword>
<evidence type="ECO:0000256" key="4">
    <source>
        <dbReference type="ARBA" id="ARBA00022984"/>
    </source>
</evidence>
<gene>
    <name evidence="8" type="ORF">RFV38_09065</name>
</gene>
<evidence type="ECO:0000256" key="1">
    <source>
        <dbReference type="ARBA" id="ARBA00004752"/>
    </source>
</evidence>
<proteinExistence type="predicted"/>
<dbReference type="Proteomes" id="UP001279681">
    <property type="component" value="Unassembled WGS sequence"/>
</dbReference>
<evidence type="ECO:0000313" key="9">
    <source>
        <dbReference type="Proteomes" id="UP001279681"/>
    </source>
</evidence>
<feature type="active site" description="Nucleophile" evidence="6">
    <location>
        <position position="273"/>
    </location>
</feature>
<keyword evidence="2 8" id="KW-0808">Transferase</keyword>
<dbReference type="InterPro" id="IPR038063">
    <property type="entry name" value="Transpep_catalytic_dom"/>
</dbReference>
<comment type="caution">
    <text evidence="8">The sequence shown here is derived from an EMBL/GenBank/DDBJ whole genome shotgun (WGS) entry which is preliminary data.</text>
</comment>
<evidence type="ECO:0000256" key="6">
    <source>
        <dbReference type="PROSITE-ProRule" id="PRU01373"/>
    </source>
</evidence>
<dbReference type="EMBL" id="JAVIKH010000011">
    <property type="protein sequence ID" value="MDX8336645.1"/>
    <property type="molecule type" value="Genomic_DNA"/>
</dbReference>
<dbReference type="CDD" id="cd16913">
    <property type="entry name" value="YkuD_like"/>
    <property type="match status" value="1"/>
</dbReference>
<dbReference type="Pfam" id="PF03734">
    <property type="entry name" value="YkuD"/>
    <property type="match status" value="1"/>
</dbReference>
<evidence type="ECO:0000256" key="3">
    <source>
        <dbReference type="ARBA" id="ARBA00022960"/>
    </source>
</evidence>
<protein>
    <submittedName>
        <fullName evidence="8">L,D-transpeptidase</fullName>
        <ecNumber evidence="8">2.-.-.-</ecNumber>
    </submittedName>
</protein>
<dbReference type="RefSeq" id="WP_320314030.1">
    <property type="nucleotide sequence ID" value="NZ_JAVIKH010000011.1"/>
</dbReference>
<keyword evidence="9" id="KW-1185">Reference proteome</keyword>
<keyword evidence="3 6" id="KW-0133">Cell shape</keyword>
<dbReference type="Gene3D" id="2.40.440.10">
    <property type="entry name" value="L,D-transpeptidase catalytic domain-like"/>
    <property type="match status" value="1"/>
</dbReference>
<dbReference type="GO" id="GO:0016740">
    <property type="term" value="F:transferase activity"/>
    <property type="evidence" value="ECO:0007669"/>
    <property type="project" value="UniProtKB-KW"/>
</dbReference>
<dbReference type="SUPFAM" id="SSF141523">
    <property type="entry name" value="L,D-transpeptidase catalytic domain-like"/>
    <property type="match status" value="1"/>
</dbReference>
<comment type="pathway">
    <text evidence="1 6">Cell wall biogenesis; peptidoglycan biosynthesis.</text>
</comment>
<evidence type="ECO:0000259" key="7">
    <source>
        <dbReference type="PROSITE" id="PS52029"/>
    </source>
</evidence>
<dbReference type="EC" id="2.-.-.-" evidence="8"/>
<organism evidence="8 9">
    <name type="scientific">Candidatus Cetobacterium colombiensis</name>
    <dbReference type="NCBI Taxonomy" id="3073100"/>
    <lineage>
        <taxon>Bacteria</taxon>
        <taxon>Fusobacteriati</taxon>
        <taxon>Fusobacteriota</taxon>
        <taxon>Fusobacteriia</taxon>
        <taxon>Fusobacteriales</taxon>
        <taxon>Fusobacteriaceae</taxon>
        <taxon>Cetobacterium</taxon>
    </lineage>
</organism>
<dbReference type="PROSITE" id="PS52029">
    <property type="entry name" value="LD_TPASE"/>
    <property type="match status" value="1"/>
</dbReference>
<name>A0ABU4WAS4_9FUSO</name>
<dbReference type="InterPro" id="IPR005490">
    <property type="entry name" value="LD_TPept_cat_dom"/>
</dbReference>
<accession>A0ABU4WAS4</accession>
<evidence type="ECO:0000313" key="8">
    <source>
        <dbReference type="EMBL" id="MDX8336645.1"/>
    </source>
</evidence>